<dbReference type="SUPFAM" id="SSF51430">
    <property type="entry name" value="NAD(P)-linked oxidoreductase"/>
    <property type="match status" value="1"/>
</dbReference>
<dbReference type="GO" id="GO:0005829">
    <property type="term" value="C:cytosol"/>
    <property type="evidence" value="ECO:0007669"/>
    <property type="project" value="TreeGrafter"/>
</dbReference>
<evidence type="ECO:0000313" key="3">
    <source>
        <dbReference type="Proteomes" id="UP000247781"/>
    </source>
</evidence>
<proteinExistence type="predicted"/>
<keyword evidence="3" id="KW-1185">Reference proteome</keyword>
<organism evidence="2 3">
    <name type="scientific">Mycolicibacterium moriokaense</name>
    <dbReference type="NCBI Taxonomy" id="39691"/>
    <lineage>
        <taxon>Bacteria</taxon>
        <taxon>Bacillati</taxon>
        <taxon>Actinomycetota</taxon>
        <taxon>Actinomycetes</taxon>
        <taxon>Mycobacteriales</taxon>
        <taxon>Mycobacteriaceae</taxon>
        <taxon>Mycolicibacterium</taxon>
    </lineage>
</organism>
<accession>A0A318HKV6</accession>
<dbReference type="InterPro" id="IPR023210">
    <property type="entry name" value="NADP_OxRdtase_dom"/>
</dbReference>
<dbReference type="PANTHER" id="PTHR43364">
    <property type="entry name" value="NADH-SPECIFIC METHYLGLYOXAL REDUCTASE-RELATED"/>
    <property type="match status" value="1"/>
</dbReference>
<dbReference type="Proteomes" id="UP000247781">
    <property type="component" value="Unassembled WGS sequence"/>
</dbReference>
<dbReference type="RefSeq" id="WP_146220977.1">
    <property type="nucleotide sequence ID" value="NZ_QJJU01000003.1"/>
</dbReference>
<dbReference type="PANTHER" id="PTHR43364:SF18">
    <property type="entry name" value="OXIDOREDUCTASE"/>
    <property type="match status" value="1"/>
</dbReference>
<reference evidence="3" key="1">
    <citation type="submission" date="2018-05" db="EMBL/GenBank/DDBJ databases">
        <authorList>
            <person name="Deangelis K."/>
            <person name="Huntemann M."/>
            <person name="Clum A."/>
            <person name="Pillay M."/>
            <person name="Palaniappan K."/>
            <person name="Varghese N."/>
            <person name="Mikhailova N."/>
            <person name="Stamatis D."/>
            <person name="Reddy T."/>
            <person name="Daum C."/>
            <person name="Shapiro N."/>
            <person name="Ivanova N."/>
            <person name="Kyrpides N."/>
            <person name="Woyke T."/>
        </authorList>
    </citation>
    <scope>NUCLEOTIDE SEQUENCE [LARGE SCALE GENOMIC DNA]</scope>
    <source>
        <strain evidence="3">GAS496</strain>
    </source>
</reference>
<feature type="domain" description="NADP-dependent oxidoreductase" evidence="1">
    <location>
        <begin position="15"/>
        <end position="304"/>
    </location>
</feature>
<gene>
    <name evidence="2" type="ORF">C8E89_103432</name>
</gene>
<name>A0A318HKV6_9MYCO</name>
<dbReference type="OrthoDB" id="9768793at2"/>
<evidence type="ECO:0000313" key="2">
    <source>
        <dbReference type="EMBL" id="PXX11343.1"/>
    </source>
</evidence>
<dbReference type="InterPro" id="IPR020471">
    <property type="entry name" value="AKR"/>
</dbReference>
<dbReference type="EMBL" id="QJJU01000003">
    <property type="protein sequence ID" value="PXX11343.1"/>
    <property type="molecule type" value="Genomic_DNA"/>
</dbReference>
<reference evidence="2 3" key="2">
    <citation type="submission" date="2018-06" db="EMBL/GenBank/DDBJ databases">
        <title>Sequencing of bacterial isolates from soil warming experiment in Harvard Forest, Massachusetts, USA.</title>
        <authorList>
            <person name="Deangelis K.PhD."/>
        </authorList>
    </citation>
    <scope>NUCLEOTIDE SEQUENCE [LARGE SCALE GENOMIC DNA]</scope>
    <source>
        <strain evidence="2 3">GAS496</strain>
    </source>
</reference>
<dbReference type="InterPro" id="IPR036812">
    <property type="entry name" value="NAD(P)_OxRdtase_dom_sf"/>
</dbReference>
<dbReference type="Gene3D" id="3.20.20.100">
    <property type="entry name" value="NADP-dependent oxidoreductase domain"/>
    <property type="match status" value="1"/>
</dbReference>
<dbReference type="AlphaFoldDB" id="A0A318HKV6"/>
<comment type="caution">
    <text evidence="2">The sequence shown here is derived from an EMBL/GenBank/DDBJ whole genome shotgun (WGS) entry which is preliminary data.</text>
</comment>
<protein>
    <submittedName>
        <fullName evidence="2">Aryl-alcohol dehydrogenase-like predicted oxidoreductase</fullName>
    </submittedName>
</protein>
<dbReference type="GO" id="GO:0016491">
    <property type="term" value="F:oxidoreductase activity"/>
    <property type="evidence" value="ECO:0007669"/>
    <property type="project" value="InterPro"/>
</dbReference>
<dbReference type="Pfam" id="PF00248">
    <property type="entry name" value="Aldo_ket_red"/>
    <property type="match status" value="1"/>
</dbReference>
<dbReference type="InterPro" id="IPR050523">
    <property type="entry name" value="AKR_Detox_Biosynth"/>
</dbReference>
<evidence type="ECO:0000259" key="1">
    <source>
        <dbReference type="Pfam" id="PF00248"/>
    </source>
</evidence>
<sequence>MKRRRLGLTGLEISELCLGTMTFGMGFTRDTHVDEQLARRLVHRALDAGVNLFDTAETYAEGRSEEVLGQAIRGIRDEILVVTKVGFADLRPGALAYDKVVSACEASLRRLGIDCIDLYLLHRADRATPIEETLQALEDLIERGLIRKIGVDNFRAWEIAGAVARQRTRGRPAFAAVEVYLSLIGRQAEHEILPYSRADGLGVLVHSPLAAGLLTTAGDTPGARGRRRVGGLPEFDPDTRANALAVLQSVATARGVSKAQVALAWVLAQPGVSSAVIGARNIEQLGDSLAAADLVLDEGEIAQLGASTVPEPLYPATVDREWGFVEPQLNSTRRGS</sequence>
<dbReference type="PRINTS" id="PR00069">
    <property type="entry name" value="ALDKETRDTASE"/>
</dbReference>